<evidence type="ECO:0000313" key="4">
    <source>
        <dbReference type="EMBL" id="SDH29088.1"/>
    </source>
</evidence>
<dbReference type="InterPro" id="IPR003594">
    <property type="entry name" value="HATPase_dom"/>
</dbReference>
<dbReference type="SMART" id="SM00448">
    <property type="entry name" value="REC"/>
    <property type="match status" value="1"/>
</dbReference>
<dbReference type="InterPro" id="IPR011006">
    <property type="entry name" value="CheY-like_superfamily"/>
</dbReference>
<dbReference type="SMART" id="SM00331">
    <property type="entry name" value="PP2C_SIG"/>
    <property type="match status" value="1"/>
</dbReference>
<dbReference type="Gene3D" id="3.40.50.2300">
    <property type="match status" value="1"/>
</dbReference>
<keyword evidence="5" id="KW-1185">Reference proteome</keyword>
<dbReference type="Pfam" id="PF00072">
    <property type="entry name" value="Response_reg"/>
    <property type="match status" value="1"/>
</dbReference>
<dbReference type="InterPro" id="IPR001932">
    <property type="entry name" value="PPM-type_phosphatase-like_dom"/>
</dbReference>
<dbReference type="InterPro" id="IPR036890">
    <property type="entry name" value="HATPase_C_sf"/>
</dbReference>
<dbReference type="Pfam" id="PF07228">
    <property type="entry name" value="SpoIIE"/>
    <property type="match status" value="1"/>
</dbReference>
<dbReference type="InterPro" id="IPR052016">
    <property type="entry name" value="Bact_Sigma-Reg"/>
</dbReference>
<evidence type="ECO:0000256" key="1">
    <source>
        <dbReference type="ARBA" id="ARBA00022801"/>
    </source>
</evidence>
<organism evidence="4 5">
    <name type="scientific">Roseospirillum parvum</name>
    <dbReference type="NCBI Taxonomy" id="83401"/>
    <lineage>
        <taxon>Bacteria</taxon>
        <taxon>Pseudomonadati</taxon>
        <taxon>Pseudomonadota</taxon>
        <taxon>Alphaproteobacteria</taxon>
        <taxon>Rhodospirillales</taxon>
        <taxon>Rhodospirillaceae</taxon>
        <taxon>Roseospirillum</taxon>
    </lineage>
</organism>
<evidence type="ECO:0000256" key="2">
    <source>
        <dbReference type="PROSITE-ProRule" id="PRU00169"/>
    </source>
</evidence>
<proteinExistence type="predicted"/>
<dbReference type="Pfam" id="PF13581">
    <property type="entry name" value="HATPase_c_2"/>
    <property type="match status" value="1"/>
</dbReference>
<dbReference type="AlphaFoldDB" id="A0A1G8B7E1"/>
<dbReference type="SUPFAM" id="SSF55874">
    <property type="entry name" value="ATPase domain of HSP90 chaperone/DNA topoisomerase II/histidine kinase"/>
    <property type="match status" value="1"/>
</dbReference>
<dbReference type="Gene3D" id="3.60.40.10">
    <property type="entry name" value="PPM-type phosphatase domain"/>
    <property type="match status" value="1"/>
</dbReference>
<reference evidence="5" key="1">
    <citation type="submission" date="2016-10" db="EMBL/GenBank/DDBJ databases">
        <authorList>
            <person name="Varghese N."/>
            <person name="Submissions S."/>
        </authorList>
    </citation>
    <scope>NUCLEOTIDE SEQUENCE [LARGE SCALE GENOMIC DNA]</scope>
    <source>
        <strain evidence="5">930I</strain>
    </source>
</reference>
<keyword evidence="2" id="KW-0597">Phosphoprotein</keyword>
<dbReference type="OrthoDB" id="5456285at2"/>
<feature type="domain" description="Response regulatory" evidence="3">
    <location>
        <begin position="5"/>
        <end position="123"/>
    </location>
</feature>
<feature type="modified residue" description="4-aspartylphosphate" evidence="2">
    <location>
        <position position="56"/>
    </location>
</feature>
<keyword evidence="4" id="KW-0418">Kinase</keyword>
<dbReference type="EMBL" id="FNCV01000005">
    <property type="protein sequence ID" value="SDH29088.1"/>
    <property type="molecule type" value="Genomic_DNA"/>
</dbReference>
<dbReference type="GO" id="GO:0016791">
    <property type="term" value="F:phosphatase activity"/>
    <property type="evidence" value="ECO:0007669"/>
    <property type="project" value="TreeGrafter"/>
</dbReference>
<evidence type="ECO:0000259" key="3">
    <source>
        <dbReference type="PROSITE" id="PS50110"/>
    </source>
</evidence>
<dbReference type="GO" id="GO:0000160">
    <property type="term" value="P:phosphorelay signal transduction system"/>
    <property type="evidence" value="ECO:0007669"/>
    <property type="project" value="InterPro"/>
</dbReference>
<accession>A0A1G8B7E1</accession>
<gene>
    <name evidence="4" type="ORF">SAMN05421742_105255</name>
</gene>
<evidence type="ECO:0000313" key="5">
    <source>
        <dbReference type="Proteomes" id="UP000217076"/>
    </source>
</evidence>
<dbReference type="CDD" id="cd16936">
    <property type="entry name" value="HATPase_RsbW-like"/>
    <property type="match status" value="1"/>
</dbReference>
<dbReference type="InterPro" id="IPR036457">
    <property type="entry name" value="PPM-type-like_dom_sf"/>
</dbReference>
<protein>
    <submittedName>
        <fullName evidence="4">Histidine kinase-like ATPase domain-containing protein</fullName>
    </submittedName>
</protein>
<dbReference type="GO" id="GO:0016301">
    <property type="term" value="F:kinase activity"/>
    <property type="evidence" value="ECO:0007669"/>
    <property type="project" value="UniProtKB-KW"/>
</dbReference>
<dbReference type="Proteomes" id="UP000217076">
    <property type="component" value="Unassembled WGS sequence"/>
</dbReference>
<dbReference type="PANTHER" id="PTHR43156">
    <property type="entry name" value="STAGE II SPORULATION PROTEIN E-RELATED"/>
    <property type="match status" value="1"/>
</dbReference>
<dbReference type="PANTHER" id="PTHR43156:SF9">
    <property type="entry name" value="HAMP DOMAIN-CONTAINING PROTEIN"/>
    <property type="match status" value="1"/>
</dbReference>
<keyword evidence="1" id="KW-0378">Hydrolase</keyword>
<dbReference type="InterPro" id="IPR001789">
    <property type="entry name" value="Sig_transdc_resp-reg_receiver"/>
</dbReference>
<dbReference type="SUPFAM" id="SSF52172">
    <property type="entry name" value="CheY-like"/>
    <property type="match status" value="1"/>
</dbReference>
<name>A0A1G8B7E1_9PROT</name>
<keyword evidence="4" id="KW-0808">Transferase</keyword>
<dbReference type="STRING" id="83401.SAMN05421742_105255"/>
<sequence length="587" mass="63934">MSSARILVIDDSLPVRTLLEAHLSGAGYTVVQAEDGDDGWALLEREGNSFDVVLLDRRMPRMDGMEVMARLKATPALDGLPVVMQTAADRQEEIVEGIAAGVYYYLTKPLDPELLLQVVAAAVADRARYRRLSDEVDQRTLALGLLEAGRFTFRTPRQGSDLAVVLAAAMPQPRRRVVGLSELMLNAVEHGNLGITYAEKTALLADGGLDGEIARRLANPEWRDREVEVTFERRAREIEVTITDQGAGFDWRRYLTMDPERVFDTHGRGIALARDLSFDSLEYRGRGNQVVATILTEGQTANPEEARELAVTRGRDPVVPAMQAKLRDTRADLEAFKARLADDLDAARRMQQELLPEAGRLTTLGQRFGLRLETHFETSAELGGDLFGVVALDNRRLALWMVDFAGHGISSALNTFRLHTLLEDLRGGMEDPGHFLTRLNTRLAGLLPTGQYATALFTVFDTVEHRLSYAAASAPAPLVVDLASGEVTAGQGAGLPLGILAGGQYDTRQMDFAPGQALLMHSDALTECGRDEGGSLGREGVRQLLAEAARAAGPGLALEGLLDPFLSRLQRPLSDDLTALLTVRPPA</sequence>
<dbReference type="PROSITE" id="PS50110">
    <property type="entry name" value="RESPONSE_REGULATORY"/>
    <property type="match status" value="1"/>
</dbReference>
<dbReference type="RefSeq" id="WP_092619017.1">
    <property type="nucleotide sequence ID" value="NZ_FNCV01000005.1"/>
</dbReference>
<dbReference type="Gene3D" id="3.30.565.10">
    <property type="entry name" value="Histidine kinase-like ATPase, C-terminal domain"/>
    <property type="match status" value="1"/>
</dbReference>